<dbReference type="InterPro" id="IPR004115">
    <property type="entry name" value="GAD-like_sf"/>
</dbReference>
<name>A0A4E0RUL5_FASHE</name>
<dbReference type="PRINTS" id="PR01042">
    <property type="entry name" value="TRNASYNTHASP"/>
</dbReference>
<sequence>MVNFQGAQEFVVPTRNSGLFYSLPQSPQQFKQLLMVGGIDRYMQIARCFRDEASRADRQPEFTQLDLEMSFVSMEDIFQVIQNTLSACWDLIRKVKSDESADHPSFDRMKYQTCMSRFGTDKPDIRFEFSFCEPTKSDLIGFSVPASHAVFLSHSDWKKIRRSVKDASGSDITSFKTAFAPSDFNELVDALQANPDDYVVFIRGSSNSQKKSLGLARTEVAKMLHEKGDSIYKPGLHFLWVSDFPLFELDETGNLASVHHPFTAPTEATLPLIYSEPLSVVGQHYDLVCNGQEVGGGSIRIHDPQLQEYVLQDILRENTEEMEHFLLALRSGAPPHGGIALGLDRLISIFLDANSIRDVIAFPKAAGGKDLMCGAPTMINDEYLELYKLKVIK</sequence>
<dbReference type="GO" id="GO:0004815">
    <property type="term" value="F:aspartate-tRNA ligase activity"/>
    <property type="evidence" value="ECO:0007669"/>
    <property type="project" value="TreeGrafter"/>
</dbReference>
<proteinExistence type="inferred from homology"/>
<evidence type="ECO:0000256" key="5">
    <source>
        <dbReference type="ARBA" id="ARBA00022917"/>
    </source>
</evidence>
<protein>
    <submittedName>
        <fullName evidence="8">Aspartyl trna synthetase mitochondrial</fullName>
    </submittedName>
</protein>
<keyword evidence="2" id="KW-0436">Ligase</keyword>
<dbReference type="Proteomes" id="UP000230066">
    <property type="component" value="Unassembled WGS sequence"/>
</dbReference>
<dbReference type="Gene3D" id="3.30.1360.30">
    <property type="entry name" value="GAD-like domain"/>
    <property type="match status" value="1"/>
</dbReference>
<gene>
    <name evidence="8" type="ORF">D915_004424</name>
</gene>
<evidence type="ECO:0000259" key="7">
    <source>
        <dbReference type="PROSITE" id="PS50862"/>
    </source>
</evidence>
<comment type="similarity">
    <text evidence="1">Belongs to the class-II aminoacyl-tRNA synthetase family. Type 1 subfamily.</text>
</comment>
<dbReference type="PANTHER" id="PTHR22594:SF5">
    <property type="entry name" value="ASPARTATE--TRNA LIGASE, MITOCHONDRIAL"/>
    <property type="match status" value="1"/>
</dbReference>
<dbReference type="SUPFAM" id="SSF55681">
    <property type="entry name" value="Class II aaRS and biotin synthetases"/>
    <property type="match status" value="1"/>
</dbReference>
<keyword evidence="9" id="KW-1185">Reference proteome</keyword>
<comment type="caution">
    <text evidence="8">The sequence shown here is derived from an EMBL/GenBank/DDBJ whole genome shotgun (WGS) entry which is preliminary data.</text>
</comment>
<evidence type="ECO:0000313" key="8">
    <source>
        <dbReference type="EMBL" id="THD24697.1"/>
    </source>
</evidence>
<dbReference type="Gene3D" id="3.30.930.10">
    <property type="entry name" value="Bira Bifunctional Protein, Domain 2"/>
    <property type="match status" value="1"/>
</dbReference>
<dbReference type="Pfam" id="PF00152">
    <property type="entry name" value="tRNA-synt_2"/>
    <property type="match status" value="1"/>
</dbReference>
<evidence type="ECO:0000256" key="2">
    <source>
        <dbReference type="ARBA" id="ARBA00022598"/>
    </source>
</evidence>
<dbReference type="GO" id="GO:0006422">
    <property type="term" value="P:aspartyl-tRNA aminoacylation"/>
    <property type="evidence" value="ECO:0007669"/>
    <property type="project" value="TreeGrafter"/>
</dbReference>
<dbReference type="InterPro" id="IPR045864">
    <property type="entry name" value="aa-tRNA-synth_II/BPL/LPL"/>
</dbReference>
<dbReference type="PANTHER" id="PTHR22594">
    <property type="entry name" value="ASPARTYL/LYSYL-TRNA SYNTHETASE"/>
    <property type="match status" value="1"/>
</dbReference>
<evidence type="ECO:0000256" key="6">
    <source>
        <dbReference type="ARBA" id="ARBA00023146"/>
    </source>
</evidence>
<accession>A0A4E0RUL5</accession>
<dbReference type="SUPFAM" id="SSF55261">
    <property type="entry name" value="GAD domain-like"/>
    <property type="match status" value="1"/>
</dbReference>
<dbReference type="GO" id="GO:0005739">
    <property type="term" value="C:mitochondrion"/>
    <property type="evidence" value="ECO:0007669"/>
    <property type="project" value="TreeGrafter"/>
</dbReference>
<feature type="domain" description="Aminoacyl-transfer RNA synthetases class-II family profile" evidence="7">
    <location>
        <begin position="41"/>
        <end position="363"/>
    </location>
</feature>
<evidence type="ECO:0000256" key="1">
    <source>
        <dbReference type="ARBA" id="ARBA00006303"/>
    </source>
</evidence>
<dbReference type="AlphaFoldDB" id="A0A4E0RUL5"/>
<dbReference type="InterPro" id="IPR006195">
    <property type="entry name" value="aa-tRNA-synth_II"/>
</dbReference>
<dbReference type="InterPro" id="IPR004364">
    <property type="entry name" value="Aa-tRNA-synt_II"/>
</dbReference>
<dbReference type="InterPro" id="IPR002312">
    <property type="entry name" value="Asp/Asn-tRNA-synth_IIb"/>
</dbReference>
<keyword evidence="6 8" id="KW-0030">Aminoacyl-tRNA synthetase</keyword>
<keyword evidence="3" id="KW-0547">Nucleotide-binding</keyword>
<evidence type="ECO:0000256" key="4">
    <source>
        <dbReference type="ARBA" id="ARBA00022840"/>
    </source>
</evidence>
<evidence type="ECO:0000256" key="3">
    <source>
        <dbReference type="ARBA" id="ARBA00022741"/>
    </source>
</evidence>
<dbReference type="PROSITE" id="PS50862">
    <property type="entry name" value="AA_TRNA_LIGASE_II"/>
    <property type="match status" value="1"/>
</dbReference>
<keyword evidence="5" id="KW-0648">Protein biosynthesis</keyword>
<dbReference type="EMBL" id="JXXN02001470">
    <property type="protein sequence ID" value="THD24697.1"/>
    <property type="molecule type" value="Genomic_DNA"/>
</dbReference>
<reference evidence="8" key="1">
    <citation type="submission" date="2019-03" db="EMBL/GenBank/DDBJ databases">
        <title>Improved annotation for the trematode Fasciola hepatica.</title>
        <authorList>
            <person name="Choi Y.-J."/>
            <person name="Martin J."/>
            <person name="Mitreva M."/>
        </authorList>
    </citation>
    <scope>NUCLEOTIDE SEQUENCE [LARGE SCALE GENOMIC DNA]</scope>
</reference>
<dbReference type="GO" id="GO:0005524">
    <property type="term" value="F:ATP binding"/>
    <property type="evidence" value="ECO:0007669"/>
    <property type="project" value="UniProtKB-KW"/>
</dbReference>
<keyword evidence="4" id="KW-0067">ATP-binding</keyword>
<evidence type="ECO:0000313" key="9">
    <source>
        <dbReference type="Proteomes" id="UP000230066"/>
    </source>
</evidence>
<organism evidence="8 9">
    <name type="scientific">Fasciola hepatica</name>
    <name type="common">Liver fluke</name>
    <dbReference type="NCBI Taxonomy" id="6192"/>
    <lineage>
        <taxon>Eukaryota</taxon>
        <taxon>Metazoa</taxon>
        <taxon>Spiralia</taxon>
        <taxon>Lophotrochozoa</taxon>
        <taxon>Platyhelminthes</taxon>
        <taxon>Trematoda</taxon>
        <taxon>Digenea</taxon>
        <taxon>Plagiorchiida</taxon>
        <taxon>Echinostomata</taxon>
        <taxon>Echinostomatoidea</taxon>
        <taxon>Fasciolidae</taxon>
        <taxon>Fasciola</taxon>
    </lineage>
</organism>